<name>A0A8H9Y8H6_9CORY</name>
<dbReference type="Proteomes" id="UP000612712">
    <property type="component" value="Unassembled WGS sequence"/>
</dbReference>
<proteinExistence type="predicted"/>
<sequence length="268" mass="28834">MTTYDRMARRAAAGVIGTYSSSFSLAVALLPRRVRADVRNLYAVVRIADEIVDGAAARAGADPVALLDDYERAVLDPRPLHTDPVLHAWAGTARRHRIDPAHMRAFFRSMRADATGEGCDIGEYIHGSAEVVGLMCLDIFAGPSSPEVREAARRLGAAFQKANFVRDVGEDVHGLGRAYVAALTGEGEFTDAVKDRLLDDVEADLAAARPGIAALPRDVRPAVAAAEAIYADLVRRLRATPAADVLRRRVRVPGPRKALLAARAVVRP</sequence>
<dbReference type="InterPro" id="IPR044843">
    <property type="entry name" value="Trans_IPPS_bact-type"/>
</dbReference>
<reference evidence="1" key="1">
    <citation type="submission" date="2020-08" db="EMBL/GenBank/DDBJ databases">
        <title>Sequencing the genomes of 1000 actinobacteria strains.</title>
        <authorList>
            <person name="Klenk H.-P."/>
        </authorList>
    </citation>
    <scope>NUCLEOTIDE SEQUENCE</scope>
    <source>
        <strain evidence="1">DSM 20582</strain>
    </source>
</reference>
<comment type="caution">
    <text evidence="1">The sequence shown here is derived from an EMBL/GenBank/DDBJ whole genome shotgun (WGS) entry which is preliminary data.</text>
</comment>
<dbReference type="InterPro" id="IPR008949">
    <property type="entry name" value="Isoprenoid_synthase_dom_sf"/>
</dbReference>
<dbReference type="SFLD" id="SFLDS00005">
    <property type="entry name" value="Isoprenoid_Synthase_Type_I"/>
    <property type="match status" value="1"/>
</dbReference>
<dbReference type="RefSeq" id="WP_311711122.1">
    <property type="nucleotide sequence ID" value="NZ_CP047187.1"/>
</dbReference>
<dbReference type="Gene3D" id="1.10.600.10">
    <property type="entry name" value="Farnesyl Diphosphate Synthase"/>
    <property type="match status" value="1"/>
</dbReference>
<dbReference type="GO" id="GO:0004311">
    <property type="term" value="F:geranylgeranyl diphosphate synthase activity"/>
    <property type="evidence" value="ECO:0007669"/>
    <property type="project" value="InterPro"/>
</dbReference>
<evidence type="ECO:0000313" key="1">
    <source>
        <dbReference type="EMBL" id="MBB3115416.1"/>
    </source>
</evidence>
<dbReference type="EMBL" id="JACHWT010000002">
    <property type="protein sequence ID" value="MBB3115416.1"/>
    <property type="molecule type" value="Genomic_DNA"/>
</dbReference>
<dbReference type="SUPFAM" id="SSF48576">
    <property type="entry name" value="Terpenoid synthases"/>
    <property type="match status" value="1"/>
</dbReference>
<dbReference type="AlphaFoldDB" id="A0A8H9Y8H6"/>
<dbReference type="PANTHER" id="PTHR31480">
    <property type="entry name" value="BIFUNCTIONAL LYCOPENE CYCLASE/PHYTOENE SYNTHASE"/>
    <property type="match status" value="1"/>
</dbReference>
<dbReference type="GeneID" id="60809399"/>
<dbReference type="Pfam" id="PF00494">
    <property type="entry name" value="SQS_PSY"/>
    <property type="match status" value="1"/>
</dbReference>
<protein>
    <submittedName>
        <fullName evidence="1">Phytoene/squalene synthetase</fullName>
    </submittedName>
</protein>
<dbReference type="SFLD" id="SFLDG01018">
    <property type="entry name" value="Squalene/Phytoene_Synthase_Lik"/>
    <property type="match status" value="1"/>
</dbReference>
<accession>A0A8H9Y8H6</accession>
<organism evidence="1 2">
    <name type="scientific">Corynebacterium bovis DSM 20582 = CIP 54.80</name>
    <dbReference type="NCBI Taxonomy" id="927655"/>
    <lineage>
        <taxon>Bacteria</taxon>
        <taxon>Bacillati</taxon>
        <taxon>Actinomycetota</taxon>
        <taxon>Actinomycetes</taxon>
        <taxon>Mycobacteriales</taxon>
        <taxon>Corynebacteriaceae</taxon>
        <taxon>Corynebacterium</taxon>
    </lineage>
</organism>
<evidence type="ECO:0000313" key="2">
    <source>
        <dbReference type="Proteomes" id="UP000612712"/>
    </source>
</evidence>
<dbReference type="SFLD" id="SFLDG01212">
    <property type="entry name" value="Phytoene_synthase_like"/>
    <property type="match status" value="1"/>
</dbReference>
<dbReference type="InterPro" id="IPR002060">
    <property type="entry name" value="Squ/phyt_synthse"/>
</dbReference>
<gene>
    <name evidence="1" type="ORF">FHU32_000620</name>
</gene>